<dbReference type="GO" id="GO:0005743">
    <property type="term" value="C:mitochondrial inner membrane"/>
    <property type="evidence" value="ECO:0007669"/>
    <property type="project" value="UniProtKB-SubCell"/>
</dbReference>
<keyword evidence="8 11" id="KW-0350">Heme biosynthesis</keyword>
<evidence type="ECO:0000256" key="11">
    <source>
        <dbReference type="RuleBase" id="RU367069"/>
    </source>
</evidence>
<evidence type="ECO:0000256" key="6">
    <source>
        <dbReference type="ARBA" id="ARBA00022827"/>
    </source>
</evidence>
<dbReference type="RefSeq" id="XP_015510952.2">
    <property type="nucleotide sequence ID" value="XM_015655466.2"/>
</dbReference>
<comment type="catalytic activity">
    <reaction evidence="10 11">
        <text>protoporphyrinogen IX + 3 O2 = protoporphyrin IX + 3 H2O2</text>
        <dbReference type="Rhea" id="RHEA:25576"/>
        <dbReference type="ChEBI" id="CHEBI:15379"/>
        <dbReference type="ChEBI" id="CHEBI:16240"/>
        <dbReference type="ChEBI" id="CHEBI:57306"/>
        <dbReference type="ChEBI" id="CHEBI:57307"/>
        <dbReference type="EC" id="1.3.3.4"/>
    </reaction>
</comment>
<keyword evidence="13" id="KW-1185">Reference proteome</keyword>
<organism evidence="14">
    <name type="scientific">Neodiprion lecontei</name>
    <name type="common">Redheaded pine sawfly</name>
    <dbReference type="NCBI Taxonomy" id="441921"/>
    <lineage>
        <taxon>Eukaryota</taxon>
        <taxon>Metazoa</taxon>
        <taxon>Ecdysozoa</taxon>
        <taxon>Arthropoda</taxon>
        <taxon>Hexapoda</taxon>
        <taxon>Insecta</taxon>
        <taxon>Pterygota</taxon>
        <taxon>Neoptera</taxon>
        <taxon>Endopterygota</taxon>
        <taxon>Hymenoptera</taxon>
        <taxon>Tenthredinoidea</taxon>
        <taxon>Diprionidae</taxon>
        <taxon>Diprioninae</taxon>
        <taxon>Neodiprion</taxon>
    </lineage>
</organism>
<comment type="function">
    <text evidence="1 11">Catalyzes the 6-electron oxidation of protoporphyrinogen-IX to form protoporphyrin-IX.</text>
</comment>
<gene>
    <name evidence="14" type="primary">LOC107217799</name>
</gene>
<dbReference type="UniPathway" id="UPA00251">
    <property type="reaction ID" value="UER00324"/>
</dbReference>
<evidence type="ECO:0000256" key="5">
    <source>
        <dbReference type="ARBA" id="ARBA00022630"/>
    </source>
</evidence>
<feature type="domain" description="Amine oxidase" evidence="12">
    <location>
        <begin position="12"/>
        <end position="477"/>
    </location>
</feature>
<dbReference type="InterPro" id="IPR002937">
    <property type="entry name" value="Amino_oxidase"/>
</dbReference>
<dbReference type="KEGG" id="nlo:107217799"/>
<comment type="cofactor">
    <cofactor evidence="11">
        <name>FAD</name>
        <dbReference type="ChEBI" id="CHEBI:57692"/>
    </cofactor>
    <text evidence="11">Binds 1 FAD per subunit.</text>
</comment>
<dbReference type="Gene3D" id="3.50.50.60">
    <property type="entry name" value="FAD/NAD(P)-binding domain"/>
    <property type="match status" value="1"/>
</dbReference>
<dbReference type="SUPFAM" id="SSF51905">
    <property type="entry name" value="FAD/NAD(P)-binding domain"/>
    <property type="match status" value="1"/>
</dbReference>
<dbReference type="PANTHER" id="PTHR42923:SF3">
    <property type="entry name" value="PROTOPORPHYRINOGEN OXIDASE"/>
    <property type="match status" value="1"/>
</dbReference>
<keyword evidence="5 11" id="KW-0285">Flavoprotein</keyword>
<evidence type="ECO:0000256" key="3">
    <source>
        <dbReference type="ARBA" id="ARBA00010551"/>
    </source>
</evidence>
<dbReference type="EC" id="1.3.3.4" evidence="4 11"/>
<dbReference type="FunCoup" id="A0A6J0B9V6">
    <property type="interactions" value="1215"/>
</dbReference>
<evidence type="ECO:0000256" key="4">
    <source>
        <dbReference type="ARBA" id="ARBA00012867"/>
    </source>
</evidence>
<dbReference type="NCBIfam" id="TIGR00562">
    <property type="entry name" value="proto_IX_ox"/>
    <property type="match status" value="1"/>
</dbReference>
<accession>A0A6J0B9V6</accession>
<evidence type="ECO:0000313" key="14">
    <source>
        <dbReference type="RefSeq" id="XP_015510952.2"/>
    </source>
</evidence>
<comment type="subcellular location">
    <subcellularLocation>
        <location evidence="11">Mitochondrion inner membrane</location>
    </subcellularLocation>
</comment>
<comment type="similarity">
    <text evidence="3 11">Belongs to the protoporphyrinogen/coproporphyrinogen oxidase family. Protoporphyrinogen oxidase subfamily.</text>
</comment>
<evidence type="ECO:0000256" key="2">
    <source>
        <dbReference type="ARBA" id="ARBA00005073"/>
    </source>
</evidence>
<evidence type="ECO:0000256" key="1">
    <source>
        <dbReference type="ARBA" id="ARBA00002600"/>
    </source>
</evidence>
<dbReference type="SUPFAM" id="SSF54373">
    <property type="entry name" value="FAD-linked reductases, C-terminal domain"/>
    <property type="match status" value="1"/>
</dbReference>
<keyword evidence="9 11" id="KW-0627">Porphyrin biosynthesis</keyword>
<dbReference type="OrthoDB" id="419752at2759"/>
<evidence type="ECO:0000259" key="12">
    <source>
        <dbReference type="Pfam" id="PF01593"/>
    </source>
</evidence>
<dbReference type="Pfam" id="PF01593">
    <property type="entry name" value="Amino_oxidase"/>
    <property type="match status" value="1"/>
</dbReference>
<dbReference type="AlphaFoldDB" id="A0A6J0B9V6"/>
<dbReference type="InterPro" id="IPR004572">
    <property type="entry name" value="Protoporphyrinogen_oxidase"/>
</dbReference>
<name>A0A6J0B9V6_NEOLC</name>
<dbReference type="GO" id="GO:0006782">
    <property type="term" value="P:protoporphyrinogen IX biosynthetic process"/>
    <property type="evidence" value="ECO:0007669"/>
    <property type="project" value="UniProtKB-UniRule"/>
</dbReference>
<dbReference type="InParanoid" id="A0A6J0B9V6"/>
<protein>
    <recommendedName>
        <fullName evidence="4 11">Protoporphyrinogen oxidase</fullName>
        <ecNumber evidence="4 11">1.3.3.4</ecNumber>
    </recommendedName>
</protein>
<dbReference type="Proteomes" id="UP000829291">
    <property type="component" value="Chromosome 2"/>
</dbReference>
<keyword evidence="6 11" id="KW-0274">FAD</keyword>
<dbReference type="InterPro" id="IPR036188">
    <property type="entry name" value="FAD/NAD-bd_sf"/>
</dbReference>
<keyword evidence="7 11" id="KW-0560">Oxidoreductase</keyword>
<dbReference type="GeneID" id="107217799"/>
<dbReference type="InterPro" id="IPR050464">
    <property type="entry name" value="Zeta_carotene_desat/Oxidored"/>
</dbReference>
<evidence type="ECO:0000256" key="10">
    <source>
        <dbReference type="ARBA" id="ARBA00047554"/>
    </source>
</evidence>
<evidence type="ECO:0000313" key="13">
    <source>
        <dbReference type="Proteomes" id="UP000829291"/>
    </source>
</evidence>
<evidence type="ECO:0000256" key="7">
    <source>
        <dbReference type="ARBA" id="ARBA00023002"/>
    </source>
</evidence>
<comment type="pathway">
    <text evidence="2 11">Porphyrin-containing compound metabolism; protoporphyrin-IX biosynthesis; protoporphyrin-IX from protoporphyrinogen-IX: step 1/1.</text>
</comment>
<dbReference type="GO" id="GO:0004729">
    <property type="term" value="F:oxygen-dependent protoporphyrinogen oxidase activity"/>
    <property type="evidence" value="ECO:0007669"/>
    <property type="project" value="UniProtKB-UniRule"/>
</dbReference>
<evidence type="ECO:0000256" key="8">
    <source>
        <dbReference type="ARBA" id="ARBA00023133"/>
    </source>
</evidence>
<evidence type="ECO:0000256" key="9">
    <source>
        <dbReference type="ARBA" id="ARBA00023244"/>
    </source>
</evidence>
<proteinExistence type="inferred from homology"/>
<dbReference type="PANTHER" id="PTHR42923">
    <property type="entry name" value="PROTOPORPHYRINOGEN OXIDASE"/>
    <property type="match status" value="1"/>
</dbReference>
<sequence>MSGRTAVLGGGISGLSAAYYLCDNPAFRAIKIIEASSRTGGWLRSRVSSEGVIFEEGPRTIRPRGPAGLNTLNLVDSLKLSEKIIPISFTHPAAKNRMIYAGKKLHTLPNSLIAMFKVNSPFSRPLVSCLITDLKAPQLIKQDESLYSFVERRLGKDAADYLISPMVCGICAGDAKQISVNFLMKSLFEYEQKYGSIVKGYVKSNWEAFRSKSNKTDSQKSNDNDEITSYRRAENEKWSIWTLRGGLEQLPTALADSLSSHGVQISLNSKCEELTFTEGGVELKFNGKTEKYSRVISSLSAKNLAPMIHHQHPQLANELIAIPSVTVAVVNLEFVGNVLEQEAFGFLVPPNEKLPILGVIFDSCILSPRNSTVLTVMMGGAWFTKNFGDQPSKEHLLEVAVHHVKTILHIEADPVAHNVAILKDCIPQYVVGHEQRIRGIENYLVKHKLPLFLCGSSYYGVGLNDVVLSAKQAASAVTQQC</sequence>
<reference evidence="14" key="1">
    <citation type="submission" date="2025-08" db="UniProtKB">
        <authorList>
            <consortium name="RefSeq"/>
        </authorList>
    </citation>
    <scope>IDENTIFICATION</scope>
    <source>
        <tissue evidence="14">Thorax and Abdomen</tissue>
    </source>
</reference>